<dbReference type="PANTHER" id="PTHR30399">
    <property type="entry name" value="UNCHARACTERIZED PROTEIN YGJP"/>
    <property type="match status" value="1"/>
</dbReference>
<name>A0A2X3B3C5_9HELI</name>
<organism evidence="2 3">
    <name type="scientific">Helicobacter fennelliae</name>
    <dbReference type="NCBI Taxonomy" id="215"/>
    <lineage>
        <taxon>Bacteria</taxon>
        <taxon>Pseudomonadati</taxon>
        <taxon>Campylobacterota</taxon>
        <taxon>Epsilonproteobacteria</taxon>
        <taxon>Campylobacterales</taxon>
        <taxon>Helicobacteraceae</taxon>
        <taxon>Helicobacter</taxon>
    </lineage>
</organism>
<dbReference type="Gene3D" id="3.30.2010.10">
    <property type="entry name" value="Metalloproteases ('zincins'), catalytic domain"/>
    <property type="match status" value="1"/>
</dbReference>
<keyword evidence="2" id="KW-0378">Hydrolase</keyword>
<dbReference type="RefSeq" id="WP_023947905.1">
    <property type="nucleotide sequence ID" value="NZ_JAERIV010000008.1"/>
</dbReference>
<dbReference type="EMBL" id="UAWL01000006">
    <property type="protein sequence ID" value="SQB98392.1"/>
    <property type="molecule type" value="Genomic_DNA"/>
</dbReference>
<gene>
    <name evidence="2" type="ORF">NCTC13102_00849</name>
</gene>
<sequence length="227" mass="26788">MNTSWYAKSKSPTQAHILHFMDISIELKPSKSKHLRISITPTYTNHHLAPKITLSHHFQTPSHKLMDFLHLHKQWILSTHQKFLHQTQHINTILQSHKNQILLFGQWQEAPTKSALKITLMHYITHQARFFAQQMRLTFSKLAIRESTTRFGSCTQDRLSFSLMLVFAPKECIDYVIIHELAHIRHKNHSAVFWNEVKTYCHNYRYLRASLKKDALLYRGLLEGLKI</sequence>
<dbReference type="AlphaFoldDB" id="A0A2X3B3C5"/>
<dbReference type="PANTHER" id="PTHR30399:SF1">
    <property type="entry name" value="UTP PYROPHOSPHATASE"/>
    <property type="match status" value="1"/>
</dbReference>
<protein>
    <submittedName>
        <fullName evidence="2">Putative metalloprotease</fullName>
        <ecNumber evidence="2">3.4.24.-</ecNumber>
    </submittedName>
</protein>
<dbReference type="GO" id="GO:0006508">
    <property type="term" value="P:proteolysis"/>
    <property type="evidence" value="ECO:0007669"/>
    <property type="project" value="UniProtKB-KW"/>
</dbReference>
<keyword evidence="2" id="KW-0645">Protease</keyword>
<proteinExistence type="predicted"/>
<accession>A0A2X3B3C5</accession>
<dbReference type="InterPro" id="IPR002725">
    <property type="entry name" value="YgjP-like_metallopeptidase"/>
</dbReference>
<dbReference type="GO" id="GO:0008237">
    <property type="term" value="F:metallopeptidase activity"/>
    <property type="evidence" value="ECO:0007669"/>
    <property type="project" value="UniProtKB-KW"/>
</dbReference>
<dbReference type="EC" id="3.4.24.-" evidence="2"/>
<evidence type="ECO:0000259" key="1">
    <source>
        <dbReference type="Pfam" id="PF01863"/>
    </source>
</evidence>
<dbReference type="Proteomes" id="UP000250166">
    <property type="component" value="Unassembled WGS sequence"/>
</dbReference>
<reference evidence="2 3" key="1">
    <citation type="submission" date="2018-06" db="EMBL/GenBank/DDBJ databases">
        <authorList>
            <consortium name="Pathogen Informatics"/>
            <person name="Doyle S."/>
        </authorList>
    </citation>
    <scope>NUCLEOTIDE SEQUENCE [LARGE SCALE GENOMIC DNA]</scope>
    <source>
        <strain evidence="2 3">NCTC13102</strain>
    </source>
</reference>
<evidence type="ECO:0000313" key="2">
    <source>
        <dbReference type="EMBL" id="SQB98392.1"/>
    </source>
</evidence>
<feature type="domain" description="YgjP-like metallopeptidase" evidence="1">
    <location>
        <begin position="109"/>
        <end position="213"/>
    </location>
</feature>
<evidence type="ECO:0000313" key="3">
    <source>
        <dbReference type="Proteomes" id="UP000250166"/>
    </source>
</evidence>
<dbReference type="Pfam" id="PF01863">
    <property type="entry name" value="YgjP-like"/>
    <property type="match status" value="1"/>
</dbReference>
<dbReference type="InterPro" id="IPR053136">
    <property type="entry name" value="UTP_pyrophosphatase-like"/>
</dbReference>
<keyword evidence="2" id="KW-0482">Metalloprotease</keyword>
<dbReference type="CDD" id="cd07344">
    <property type="entry name" value="M48_yhfN_like"/>
    <property type="match status" value="1"/>
</dbReference>